<dbReference type="EMBL" id="JANPWB010000007">
    <property type="protein sequence ID" value="KAJ1171470.1"/>
    <property type="molecule type" value="Genomic_DNA"/>
</dbReference>
<keyword evidence="3" id="KW-1185">Reference proteome</keyword>
<dbReference type="AlphaFoldDB" id="A0AAV7T504"/>
<accession>A0AAV7T504</accession>
<name>A0AAV7T504_PLEWA</name>
<evidence type="ECO:0000313" key="3">
    <source>
        <dbReference type="Proteomes" id="UP001066276"/>
    </source>
</evidence>
<evidence type="ECO:0000313" key="2">
    <source>
        <dbReference type="EMBL" id="KAJ1171470.1"/>
    </source>
</evidence>
<sequence>MGKKVNTKEVEACDSRKPEEAQSEDWSKQSHGDEEARQDDRSEWNHRDEQGEEWNKETGGERNGGEGHIAGEGPEEGGPRNEQETLECT</sequence>
<evidence type="ECO:0000256" key="1">
    <source>
        <dbReference type="SAM" id="MobiDB-lite"/>
    </source>
</evidence>
<proteinExistence type="predicted"/>
<gene>
    <name evidence="2" type="ORF">NDU88_003331</name>
</gene>
<comment type="caution">
    <text evidence="2">The sequence shown here is derived from an EMBL/GenBank/DDBJ whole genome shotgun (WGS) entry which is preliminary data.</text>
</comment>
<feature type="region of interest" description="Disordered" evidence="1">
    <location>
        <begin position="1"/>
        <end position="89"/>
    </location>
</feature>
<reference evidence="2" key="1">
    <citation type="journal article" date="2022" name="bioRxiv">
        <title>Sequencing and chromosome-scale assembly of the giantPleurodeles waltlgenome.</title>
        <authorList>
            <person name="Brown T."/>
            <person name="Elewa A."/>
            <person name="Iarovenko S."/>
            <person name="Subramanian E."/>
            <person name="Araus A.J."/>
            <person name="Petzold A."/>
            <person name="Susuki M."/>
            <person name="Suzuki K.-i.T."/>
            <person name="Hayashi T."/>
            <person name="Toyoda A."/>
            <person name="Oliveira C."/>
            <person name="Osipova E."/>
            <person name="Leigh N.D."/>
            <person name="Simon A."/>
            <person name="Yun M.H."/>
        </authorList>
    </citation>
    <scope>NUCLEOTIDE SEQUENCE</scope>
    <source>
        <strain evidence="2">20211129_DDA</strain>
        <tissue evidence="2">Liver</tissue>
    </source>
</reference>
<dbReference type="Proteomes" id="UP001066276">
    <property type="component" value="Chromosome 4_1"/>
</dbReference>
<organism evidence="2 3">
    <name type="scientific">Pleurodeles waltl</name>
    <name type="common">Iberian ribbed newt</name>
    <dbReference type="NCBI Taxonomy" id="8319"/>
    <lineage>
        <taxon>Eukaryota</taxon>
        <taxon>Metazoa</taxon>
        <taxon>Chordata</taxon>
        <taxon>Craniata</taxon>
        <taxon>Vertebrata</taxon>
        <taxon>Euteleostomi</taxon>
        <taxon>Amphibia</taxon>
        <taxon>Batrachia</taxon>
        <taxon>Caudata</taxon>
        <taxon>Salamandroidea</taxon>
        <taxon>Salamandridae</taxon>
        <taxon>Pleurodelinae</taxon>
        <taxon>Pleurodeles</taxon>
    </lineage>
</organism>
<protein>
    <submittedName>
        <fullName evidence="2">Uncharacterized protein</fullName>
    </submittedName>
</protein>
<feature type="compositionally biased region" description="Basic and acidic residues" evidence="1">
    <location>
        <begin position="1"/>
        <end position="65"/>
    </location>
</feature>